<evidence type="ECO:0000313" key="10">
    <source>
        <dbReference type="EMBL" id="XCC63574.1"/>
    </source>
</evidence>
<reference evidence="10" key="1">
    <citation type="submission" date="2023-02" db="EMBL/GenBank/DDBJ databases">
        <title>Gut commensal Christensenella minuta modulates host metabolism via a new class of secondary bile acids.</title>
        <authorList>
            <person name="Liu C."/>
        </authorList>
    </citation>
    <scope>NUCLEOTIDE SEQUENCE</scope>
    <source>
        <strain evidence="10">CA70</strain>
    </source>
</reference>
<dbReference type="Pfam" id="PF22629">
    <property type="entry name" value="ACT_AHAS_ss"/>
    <property type="match status" value="1"/>
</dbReference>
<evidence type="ECO:0000256" key="5">
    <source>
        <dbReference type="ARBA" id="ARBA00022605"/>
    </source>
</evidence>
<dbReference type="NCBIfam" id="TIGR00119">
    <property type="entry name" value="acolac_sm"/>
    <property type="match status" value="1"/>
</dbReference>
<evidence type="ECO:0000256" key="3">
    <source>
        <dbReference type="ARBA" id="ARBA00006341"/>
    </source>
</evidence>
<dbReference type="GO" id="GO:0009099">
    <property type="term" value="P:L-valine biosynthetic process"/>
    <property type="evidence" value="ECO:0007669"/>
    <property type="project" value="UniProtKB-UniRule"/>
</dbReference>
<evidence type="ECO:0000256" key="1">
    <source>
        <dbReference type="ARBA" id="ARBA00004974"/>
    </source>
</evidence>
<evidence type="ECO:0000256" key="2">
    <source>
        <dbReference type="ARBA" id="ARBA00005025"/>
    </source>
</evidence>
<dbReference type="EC" id="2.2.1.6" evidence="8"/>
<dbReference type="EMBL" id="CP117826">
    <property type="protein sequence ID" value="XCC63574.1"/>
    <property type="molecule type" value="Genomic_DNA"/>
</dbReference>
<sequence>MRRYVLSILVKNTSGVLSKVTGLFSRRGYNIRSLSVGETHDPKISRITIELVGDEAVLEQIQKQLGKLIEVIKITGLRSKSSVYKELVLVKVKSNAKKRASIIELCDIFRTKIVDICAESMIIEMAGTPEKNDALLKLLDEYGIIELSRTGITALQRGAVSIHEDTCEK</sequence>
<comment type="catalytic activity">
    <reaction evidence="7 8">
        <text>2 pyruvate + H(+) = (2S)-2-acetolactate + CO2</text>
        <dbReference type="Rhea" id="RHEA:25249"/>
        <dbReference type="ChEBI" id="CHEBI:15361"/>
        <dbReference type="ChEBI" id="CHEBI:15378"/>
        <dbReference type="ChEBI" id="CHEBI:16526"/>
        <dbReference type="ChEBI" id="CHEBI:58476"/>
        <dbReference type="EC" id="2.2.1.6"/>
    </reaction>
</comment>
<keyword evidence="8 10" id="KW-0808">Transferase</keyword>
<dbReference type="AlphaFoldDB" id="A0AAU8ACK9"/>
<evidence type="ECO:0000256" key="7">
    <source>
        <dbReference type="ARBA" id="ARBA00048670"/>
    </source>
</evidence>
<name>A0AAU8ACK9_9FIRM</name>
<comment type="pathway">
    <text evidence="2 8">Amino-acid biosynthesis; L-valine biosynthesis; L-valine from pyruvate: step 1/4.</text>
</comment>
<dbReference type="InterPro" id="IPR045865">
    <property type="entry name" value="ACT-like_dom_sf"/>
</dbReference>
<comment type="pathway">
    <text evidence="1 8">Amino-acid biosynthesis; L-isoleucine biosynthesis; L-isoleucine from 2-oxobutanoate: step 1/4.</text>
</comment>
<dbReference type="Gene3D" id="3.30.70.1150">
    <property type="entry name" value="ACT-like. Chain A, domain 2"/>
    <property type="match status" value="1"/>
</dbReference>
<evidence type="ECO:0000256" key="8">
    <source>
        <dbReference type="RuleBase" id="RU368092"/>
    </source>
</evidence>
<dbReference type="GO" id="GO:0009097">
    <property type="term" value="P:isoleucine biosynthetic process"/>
    <property type="evidence" value="ECO:0007669"/>
    <property type="project" value="UniProtKB-UniRule"/>
</dbReference>
<dbReference type="GO" id="GO:0005829">
    <property type="term" value="C:cytosol"/>
    <property type="evidence" value="ECO:0007669"/>
    <property type="project" value="TreeGrafter"/>
</dbReference>
<gene>
    <name evidence="10" type="primary">ilvN</name>
    <name evidence="10" type="ORF">PUP29_09990</name>
</gene>
<dbReference type="InterPro" id="IPR039557">
    <property type="entry name" value="AHAS_ACT"/>
</dbReference>
<evidence type="ECO:0000256" key="4">
    <source>
        <dbReference type="ARBA" id="ARBA00011744"/>
    </source>
</evidence>
<dbReference type="Pfam" id="PF10369">
    <property type="entry name" value="ALS_ss_C"/>
    <property type="match status" value="1"/>
</dbReference>
<comment type="subunit">
    <text evidence="4 8">Dimer of large and small chains.</text>
</comment>
<dbReference type="InterPro" id="IPR004789">
    <property type="entry name" value="Acetalactate_synth_ssu"/>
</dbReference>
<dbReference type="InterPro" id="IPR027271">
    <property type="entry name" value="Acetolactate_synth/TF_NikR_C"/>
</dbReference>
<dbReference type="PANTHER" id="PTHR30239">
    <property type="entry name" value="ACETOLACTATE SYNTHASE SMALL SUBUNIT"/>
    <property type="match status" value="1"/>
</dbReference>
<protein>
    <recommendedName>
        <fullName evidence="8">Acetolactate synthase small subunit</fullName>
        <shortName evidence="8">AHAS</shortName>
        <shortName evidence="8">ALS</shortName>
        <ecNumber evidence="8">2.2.1.6</ecNumber>
    </recommendedName>
    <alternativeName>
        <fullName evidence="8">Acetohydroxy-acid synthase small subunit</fullName>
    </alternativeName>
</protein>
<evidence type="ECO:0000259" key="9">
    <source>
        <dbReference type="PROSITE" id="PS51671"/>
    </source>
</evidence>
<comment type="function">
    <text evidence="8">Catalyzes the conversion of 2 pyruvate molecules into acetolactate in the first common step of the biosynthetic pathway of the branched-amino acids such as leucine, isoleucine, and valine.</text>
</comment>
<organism evidence="10">
    <name type="scientific">Christensenella massiliensis</name>
    <dbReference type="NCBI Taxonomy" id="1805714"/>
    <lineage>
        <taxon>Bacteria</taxon>
        <taxon>Bacillati</taxon>
        <taxon>Bacillota</taxon>
        <taxon>Clostridia</taxon>
        <taxon>Christensenellales</taxon>
        <taxon>Christensenellaceae</taxon>
        <taxon>Christensenella</taxon>
    </lineage>
</organism>
<keyword evidence="6 8" id="KW-0100">Branched-chain amino acid biosynthesis</keyword>
<dbReference type="FunFam" id="3.30.70.260:FF:000001">
    <property type="entry name" value="Acetolactate synthase, small subunit"/>
    <property type="match status" value="1"/>
</dbReference>
<dbReference type="InterPro" id="IPR019455">
    <property type="entry name" value="Acetolactate_synth_ssu_C"/>
</dbReference>
<dbReference type="Gene3D" id="3.30.70.260">
    <property type="match status" value="1"/>
</dbReference>
<comment type="similarity">
    <text evidence="3 8">Belongs to the acetolactate synthase small subunit family.</text>
</comment>
<dbReference type="InterPro" id="IPR054480">
    <property type="entry name" value="AHAS_small-like_ACT"/>
</dbReference>
<dbReference type="GO" id="GO:0003984">
    <property type="term" value="F:acetolactate synthase activity"/>
    <property type="evidence" value="ECO:0007669"/>
    <property type="project" value="UniProtKB-UniRule"/>
</dbReference>
<keyword evidence="5 8" id="KW-0028">Amino-acid biosynthesis</keyword>
<dbReference type="GO" id="GO:1990610">
    <property type="term" value="F:acetolactate synthase regulator activity"/>
    <property type="evidence" value="ECO:0007669"/>
    <property type="project" value="UniProtKB-UniRule"/>
</dbReference>
<dbReference type="PROSITE" id="PS51671">
    <property type="entry name" value="ACT"/>
    <property type="match status" value="1"/>
</dbReference>
<dbReference type="SUPFAM" id="SSF55021">
    <property type="entry name" value="ACT-like"/>
    <property type="match status" value="2"/>
</dbReference>
<proteinExistence type="inferred from homology"/>
<dbReference type="RefSeq" id="WP_079547790.1">
    <property type="nucleotide sequence ID" value="NZ_CP117826.1"/>
</dbReference>
<dbReference type="InterPro" id="IPR002912">
    <property type="entry name" value="ACT_dom"/>
</dbReference>
<dbReference type="NCBIfam" id="NF008864">
    <property type="entry name" value="PRK11895.1"/>
    <property type="match status" value="1"/>
</dbReference>
<dbReference type="CDD" id="cd04878">
    <property type="entry name" value="ACT_AHAS"/>
    <property type="match status" value="1"/>
</dbReference>
<evidence type="ECO:0000256" key="6">
    <source>
        <dbReference type="ARBA" id="ARBA00023304"/>
    </source>
</evidence>
<feature type="domain" description="ACT" evidence="9">
    <location>
        <begin position="5"/>
        <end position="79"/>
    </location>
</feature>
<dbReference type="PANTHER" id="PTHR30239:SF0">
    <property type="entry name" value="ACETOLACTATE SYNTHASE SMALL SUBUNIT 1, CHLOROPLASTIC"/>
    <property type="match status" value="1"/>
</dbReference>
<dbReference type="FunFam" id="3.30.70.1150:FF:000001">
    <property type="entry name" value="Acetolactate synthase small subunit"/>
    <property type="match status" value="1"/>
</dbReference>
<accession>A0AAU8ACK9</accession>